<protein>
    <submittedName>
        <fullName evidence="5">UDP-glucose 4-epimerase</fullName>
        <ecNumber evidence="5">5.1.3.2</ecNumber>
    </submittedName>
</protein>
<dbReference type="PANTHER" id="PTHR43103">
    <property type="entry name" value="NUCLEOSIDE-DIPHOSPHATE-SUGAR EPIMERASE"/>
    <property type="match status" value="1"/>
</dbReference>
<dbReference type="EC" id="5.1.3.2" evidence="5"/>
<accession>A0A6J4UPZ2</accession>
<proteinExistence type="inferred from homology"/>
<keyword evidence="5" id="KW-0413">Isomerase</keyword>
<dbReference type="InterPro" id="IPR036291">
    <property type="entry name" value="NAD(P)-bd_dom_sf"/>
</dbReference>
<keyword evidence="2" id="KW-0560">Oxidoreductase</keyword>
<dbReference type="Pfam" id="PF01370">
    <property type="entry name" value="Epimerase"/>
    <property type="match status" value="1"/>
</dbReference>
<comment type="similarity">
    <text evidence="1">Belongs to the NAD(P)-dependent epimerase/dehydratase family.</text>
</comment>
<dbReference type="InterPro" id="IPR057326">
    <property type="entry name" value="KR_dom"/>
</dbReference>
<name>A0A6J4UPZ2_9BACT</name>
<evidence type="ECO:0000256" key="1">
    <source>
        <dbReference type="ARBA" id="ARBA00007637"/>
    </source>
</evidence>
<dbReference type="GO" id="GO:0016491">
    <property type="term" value="F:oxidoreductase activity"/>
    <property type="evidence" value="ECO:0007669"/>
    <property type="project" value="UniProtKB-KW"/>
</dbReference>
<dbReference type="EMBL" id="CADCWK010000118">
    <property type="protein sequence ID" value="CAA9555099.1"/>
    <property type="molecule type" value="Genomic_DNA"/>
</dbReference>
<sequence>MPHTTAGQTVLLTGAAGNIGRAFRRLAGERYQLRLADTKPIHLGKNEHAATIALDVADLAACREACRGIDTVIHLAADPSPEAGFYESLLENNVKGVYNVYRAAADQGVGRVIFASSVHTCGGYPAGFQPHTDTAPRPPNLYGASKAFGEAIGSVFAAQEGLTSVAIRIGAFEHGPKDPAHPDPSEAAFFVSARDLVQLIERCVTADLTGFHVVHGLSNNRLPAFDISSTRALVGYEPQDDGFAYHG</sequence>
<dbReference type="AlphaFoldDB" id="A0A6J4UPZ2"/>
<dbReference type="SMART" id="SM00822">
    <property type="entry name" value="PKS_KR"/>
    <property type="match status" value="1"/>
</dbReference>
<evidence type="ECO:0000313" key="5">
    <source>
        <dbReference type="EMBL" id="CAA9555099.1"/>
    </source>
</evidence>
<evidence type="ECO:0000256" key="3">
    <source>
        <dbReference type="ARBA" id="ARBA00023027"/>
    </source>
</evidence>
<dbReference type="GO" id="GO:0003978">
    <property type="term" value="F:UDP-glucose 4-epimerase activity"/>
    <property type="evidence" value="ECO:0007669"/>
    <property type="project" value="UniProtKB-EC"/>
</dbReference>
<keyword evidence="3" id="KW-0520">NAD</keyword>
<organism evidence="5">
    <name type="scientific">uncultured Thermomicrobiales bacterium</name>
    <dbReference type="NCBI Taxonomy" id="1645740"/>
    <lineage>
        <taxon>Bacteria</taxon>
        <taxon>Pseudomonadati</taxon>
        <taxon>Thermomicrobiota</taxon>
        <taxon>Thermomicrobia</taxon>
        <taxon>Thermomicrobiales</taxon>
        <taxon>environmental samples</taxon>
    </lineage>
</organism>
<gene>
    <name evidence="5" type="ORF">AVDCRST_MAG33-1215</name>
</gene>
<feature type="domain" description="Ketoreductase" evidence="4">
    <location>
        <begin position="8"/>
        <end position="175"/>
    </location>
</feature>
<dbReference type="InterPro" id="IPR001509">
    <property type="entry name" value="Epimerase_deHydtase"/>
</dbReference>
<reference evidence="5" key="1">
    <citation type="submission" date="2020-02" db="EMBL/GenBank/DDBJ databases">
        <authorList>
            <person name="Meier V. D."/>
        </authorList>
    </citation>
    <scope>NUCLEOTIDE SEQUENCE</scope>
    <source>
        <strain evidence="5">AVDCRST_MAG33</strain>
    </source>
</reference>
<evidence type="ECO:0000256" key="2">
    <source>
        <dbReference type="ARBA" id="ARBA00023002"/>
    </source>
</evidence>
<dbReference type="PANTHER" id="PTHR43103:SF5">
    <property type="entry name" value="4-EPIMERASE, PUTATIVE (AFU_ORTHOLOGUE AFUA_7G00360)-RELATED"/>
    <property type="match status" value="1"/>
</dbReference>
<dbReference type="SUPFAM" id="SSF51735">
    <property type="entry name" value="NAD(P)-binding Rossmann-fold domains"/>
    <property type="match status" value="1"/>
</dbReference>
<dbReference type="Gene3D" id="3.40.50.720">
    <property type="entry name" value="NAD(P)-binding Rossmann-like Domain"/>
    <property type="match status" value="1"/>
</dbReference>
<evidence type="ECO:0000259" key="4">
    <source>
        <dbReference type="SMART" id="SM00822"/>
    </source>
</evidence>